<feature type="non-terminal residue" evidence="1">
    <location>
        <position position="1"/>
    </location>
</feature>
<dbReference type="EMBL" id="CAJOBG010063484">
    <property type="protein sequence ID" value="CAF4562341.1"/>
    <property type="molecule type" value="Genomic_DNA"/>
</dbReference>
<comment type="caution">
    <text evidence="1">The sequence shown here is derived from an EMBL/GenBank/DDBJ whole genome shotgun (WGS) entry which is preliminary data.</text>
</comment>
<evidence type="ECO:0000313" key="2">
    <source>
        <dbReference type="Proteomes" id="UP000663866"/>
    </source>
</evidence>
<organism evidence="1 2">
    <name type="scientific">Rotaria magnacalcarata</name>
    <dbReference type="NCBI Taxonomy" id="392030"/>
    <lineage>
        <taxon>Eukaryota</taxon>
        <taxon>Metazoa</taxon>
        <taxon>Spiralia</taxon>
        <taxon>Gnathifera</taxon>
        <taxon>Rotifera</taxon>
        <taxon>Eurotatoria</taxon>
        <taxon>Bdelloidea</taxon>
        <taxon>Philodinida</taxon>
        <taxon>Philodinidae</taxon>
        <taxon>Rotaria</taxon>
    </lineage>
</organism>
<protein>
    <submittedName>
        <fullName evidence="1">Uncharacterized protein</fullName>
    </submittedName>
</protein>
<name>A0A820ZN10_9BILA</name>
<keyword evidence="2" id="KW-1185">Reference proteome</keyword>
<dbReference type="AlphaFoldDB" id="A0A820ZN10"/>
<accession>A0A820ZN10</accession>
<sequence length="116" mass="13072">PFRSPTNNEYEECELQPFIRKSKDYQVIPQIVKGVLSPAKNLCIETANLSKATITVLADQKLATISRINIKQLNAINYLAKTNVKEAPDTRDDNIIDLSNTDISNDQKTQLQQLVK</sequence>
<reference evidence="1" key="1">
    <citation type="submission" date="2021-02" db="EMBL/GenBank/DDBJ databases">
        <authorList>
            <person name="Nowell W R."/>
        </authorList>
    </citation>
    <scope>NUCLEOTIDE SEQUENCE</scope>
</reference>
<proteinExistence type="predicted"/>
<dbReference type="Proteomes" id="UP000663866">
    <property type="component" value="Unassembled WGS sequence"/>
</dbReference>
<evidence type="ECO:0000313" key="1">
    <source>
        <dbReference type="EMBL" id="CAF4562341.1"/>
    </source>
</evidence>
<gene>
    <name evidence="1" type="ORF">OVN521_LOCUS43694</name>
</gene>